<feature type="non-terminal residue" evidence="1">
    <location>
        <position position="1"/>
    </location>
</feature>
<name>K1T7C5_9ZZZZ</name>
<dbReference type="EMBL" id="AJWZ01005136">
    <property type="protein sequence ID" value="EKC63424.1"/>
    <property type="molecule type" value="Genomic_DNA"/>
</dbReference>
<gene>
    <name evidence="1" type="ORF">OBE_07471</name>
</gene>
<organism evidence="1">
    <name type="scientific">human gut metagenome</name>
    <dbReference type="NCBI Taxonomy" id="408170"/>
    <lineage>
        <taxon>unclassified sequences</taxon>
        <taxon>metagenomes</taxon>
        <taxon>organismal metagenomes</taxon>
    </lineage>
</organism>
<dbReference type="AlphaFoldDB" id="K1T7C5"/>
<proteinExistence type="predicted"/>
<sequence>EKALSAFENNEFLCRLTDLLLNRKKLTVEYNPGGSDINEN</sequence>
<reference evidence="1" key="1">
    <citation type="journal article" date="2013" name="Environ. Microbiol.">
        <title>Microbiota from the distal guts of lean and obese adolescents exhibit partial functional redundancy besides clear differences in community structure.</title>
        <authorList>
            <person name="Ferrer M."/>
            <person name="Ruiz A."/>
            <person name="Lanza F."/>
            <person name="Haange S.B."/>
            <person name="Oberbach A."/>
            <person name="Till H."/>
            <person name="Bargiela R."/>
            <person name="Campoy C."/>
            <person name="Segura M.T."/>
            <person name="Richter M."/>
            <person name="von Bergen M."/>
            <person name="Seifert J."/>
            <person name="Suarez A."/>
        </authorList>
    </citation>
    <scope>NUCLEOTIDE SEQUENCE</scope>
</reference>
<evidence type="ECO:0000313" key="1">
    <source>
        <dbReference type="EMBL" id="EKC63424.1"/>
    </source>
</evidence>
<accession>K1T7C5</accession>
<protein>
    <submittedName>
        <fullName evidence="1">Uncharacterized protein</fullName>
    </submittedName>
</protein>
<comment type="caution">
    <text evidence="1">The sequence shown here is derived from an EMBL/GenBank/DDBJ whole genome shotgun (WGS) entry which is preliminary data.</text>
</comment>